<dbReference type="InterPro" id="IPR015590">
    <property type="entry name" value="Aldehyde_DH_dom"/>
</dbReference>
<name>A0A077ZGE9_TRITR</name>
<evidence type="ECO:0000256" key="4">
    <source>
        <dbReference type="PIRNR" id="PIRNR036492"/>
    </source>
</evidence>
<dbReference type="PIRSF" id="PIRSF036492">
    <property type="entry name" value="ALDH"/>
    <property type="match status" value="1"/>
</dbReference>
<keyword evidence="8" id="KW-1185">Reference proteome</keyword>
<dbReference type="GO" id="GO:0004777">
    <property type="term" value="F:succinate-semialdehyde dehydrogenase (NAD+) activity"/>
    <property type="evidence" value="ECO:0007669"/>
    <property type="project" value="TreeGrafter"/>
</dbReference>
<comment type="pathway">
    <text evidence="1">Amino-acid degradation; 4-aminobutanoate degradation.</text>
</comment>
<evidence type="ECO:0000256" key="2">
    <source>
        <dbReference type="ARBA" id="ARBA00009986"/>
    </source>
</evidence>
<dbReference type="AlphaFoldDB" id="A0A077ZGE9"/>
<keyword evidence="3 4" id="KW-0560">Oxidoreductase</keyword>
<dbReference type="FunFam" id="3.40.309.10:FF:000004">
    <property type="entry name" value="Succinate-semialdehyde dehydrogenase I"/>
    <property type="match status" value="1"/>
</dbReference>
<dbReference type="STRING" id="36087.A0A077ZGE9"/>
<feature type="active site" evidence="5">
    <location>
        <position position="254"/>
    </location>
</feature>
<reference evidence="7" key="2">
    <citation type="submission" date="2014-03" db="EMBL/GenBank/DDBJ databases">
        <title>The whipworm genome and dual-species transcriptomics of an intimate host-pathogen interaction.</title>
        <authorList>
            <person name="Foth B.J."/>
            <person name="Tsai I.J."/>
            <person name="Reid A.J."/>
            <person name="Bancroft A.J."/>
            <person name="Nichol S."/>
            <person name="Tracey A."/>
            <person name="Holroyd N."/>
            <person name="Cotton J.A."/>
            <person name="Stanley E.J."/>
            <person name="Zarowiecki M."/>
            <person name="Liu J.Z."/>
            <person name="Huckvale T."/>
            <person name="Cooper P.J."/>
            <person name="Grencis R.K."/>
            <person name="Berriman M."/>
        </authorList>
    </citation>
    <scope>NUCLEOTIDE SEQUENCE [LARGE SCALE GENOMIC DNA]</scope>
</reference>
<dbReference type="GO" id="GO:0009450">
    <property type="term" value="P:gamma-aminobutyric acid catabolic process"/>
    <property type="evidence" value="ECO:0007669"/>
    <property type="project" value="TreeGrafter"/>
</dbReference>
<dbReference type="SUPFAM" id="SSF53720">
    <property type="entry name" value="ALDH-like"/>
    <property type="match status" value="1"/>
</dbReference>
<dbReference type="PANTHER" id="PTHR43353">
    <property type="entry name" value="SUCCINATE-SEMIALDEHYDE DEHYDROGENASE, MITOCHONDRIAL"/>
    <property type="match status" value="1"/>
</dbReference>
<dbReference type="EMBL" id="HG806199">
    <property type="protein sequence ID" value="CDW57685.1"/>
    <property type="molecule type" value="Genomic_DNA"/>
</dbReference>
<dbReference type="InterPro" id="IPR016163">
    <property type="entry name" value="Ald_DH_C"/>
</dbReference>
<dbReference type="Pfam" id="PF00171">
    <property type="entry name" value="Aldedh"/>
    <property type="match status" value="1"/>
</dbReference>
<reference evidence="7" key="1">
    <citation type="submission" date="2014-01" db="EMBL/GenBank/DDBJ databases">
        <authorList>
            <person name="Aslett M."/>
        </authorList>
    </citation>
    <scope>NUCLEOTIDE SEQUENCE</scope>
</reference>
<evidence type="ECO:0000256" key="1">
    <source>
        <dbReference type="ARBA" id="ARBA00005176"/>
    </source>
</evidence>
<proteinExistence type="inferred from homology"/>
<dbReference type="InterPro" id="IPR016161">
    <property type="entry name" value="Ald_DH/histidinol_DH"/>
</dbReference>
<comment type="similarity">
    <text evidence="2 4">Belongs to the aldehyde dehydrogenase family.</text>
</comment>
<dbReference type="CDD" id="cd07103">
    <property type="entry name" value="ALDH_F5_SSADH_GabD"/>
    <property type="match status" value="1"/>
</dbReference>
<dbReference type="Gene3D" id="3.40.309.10">
    <property type="entry name" value="Aldehyde Dehydrogenase, Chain A, domain 2"/>
    <property type="match status" value="1"/>
</dbReference>
<dbReference type="PANTHER" id="PTHR43353:SF5">
    <property type="entry name" value="SUCCINATE-SEMIALDEHYDE DEHYDROGENASE, MITOCHONDRIAL"/>
    <property type="match status" value="1"/>
</dbReference>
<feature type="domain" description="Aldehyde dehydrogenase" evidence="6">
    <location>
        <begin position="20"/>
        <end position="480"/>
    </location>
</feature>
<accession>A0A077ZGE9</accession>
<dbReference type="InterPro" id="IPR016162">
    <property type="entry name" value="Ald_DH_N"/>
</dbReference>
<dbReference type="InterPro" id="IPR050740">
    <property type="entry name" value="Aldehyde_DH_Superfamily"/>
</dbReference>
<dbReference type="InterPro" id="IPR012394">
    <property type="entry name" value="Aldehyde_DH_NAD(P)"/>
</dbReference>
<dbReference type="FunFam" id="3.40.605.10:FF:000005">
    <property type="entry name" value="Succinate-semialdehyde dehydrogenase I"/>
    <property type="match status" value="1"/>
</dbReference>
<evidence type="ECO:0000256" key="5">
    <source>
        <dbReference type="PIRSR" id="PIRSR036492-1"/>
    </source>
</evidence>
<dbReference type="Proteomes" id="UP000030665">
    <property type="component" value="Unassembled WGS sequence"/>
</dbReference>
<organism evidence="7 8">
    <name type="scientific">Trichuris trichiura</name>
    <name type="common">Whipworm</name>
    <name type="synonym">Trichocephalus trichiurus</name>
    <dbReference type="NCBI Taxonomy" id="36087"/>
    <lineage>
        <taxon>Eukaryota</taxon>
        <taxon>Metazoa</taxon>
        <taxon>Ecdysozoa</taxon>
        <taxon>Nematoda</taxon>
        <taxon>Enoplea</taxon>
        <taxon>Dorylaimia</taxon>
        <taxon>Trichinellida</taxon>
        <taxon>Trichuridae</taxon>
        <taxon>Trichuris</taxon>
    </lineage>
</organism>
<dbReference type="GO" id="GO:0006081">
    <property type="term" value="P:aldehyde metabolic process"/>
    <property type="evidence" value="ECO:0007669"/>
    <property type="project" value="InterPro"/>
</dbReference>
<sequence>MAKEQALPAVETRLYINGKWVEGSEGTKPVTNPATGETLVEVHVGGEKEVHAAIEAANNAFPEWSRTSAAERAKLMNKMADLVEEDADRLATIMTMEQGKPLTQAKGEIQTNVENLRWNAAEGQRLLGEIVPSPVTNQWQVRKQAVGVVGAITPWNFPSNMIIRKISPAIAAGCTVILKPSKETPLSALALMELFDQAGFPDGVVNIVLGDSSTIGPILSESEDVQKITFTGSTGVGQKLNEQAAPTLKNVSMELGGHAPYIIFPDADIERAVETLIQTKFINNGQVCTSPNRIFIHKDIKDEVTNRIVEAIKELTVGNGLEDPTVGPLINQAGVEKVVEQLKDATDKGAKILAGGHKLDEGEYADGNFFEPTVLDGVTKEMNIFYEETFGPVIPLITFEDEEKVIEDANDTEFGLASYFFSTNIHTVENVSSKLQYGMVGVNDTSISNSATPFGGVKHSGFGRENGTYGVEEYVNVKFVNIRTAK</sequence>
<evidence type="ECO:0000313" key="7">
    <source>
        <dbReference type="EMBL" id="CDW57685.1"/>
    </source>
</evidence>
<dbReference type="Gene3D" id="3.40.605.10">
    <property type="entry name" value="Aldehyde Dehydrogenase, Chain A, domain 1"/>
    <property type="match status" value="1"/>
</dbReference>
<feature type="active site" evidence="5">
    <location>
        <position position="288"/>
    </location>
</feature>
<evidence type="ECO:0000313" key="8">
    <source>
        <dbReference type="Proteomes" id="UP000030665"/>
    </source>
</evidence>
<evidence type="ECO:0000259" key="6">
    <source>
        <dbReference type="Pfam" id="PF00171"/>
    </source>
</evidence>
<protein>
    <recommendedName>
        <fullName evidence="4">Aldehyde dehydrogenase</fullName>
    </recommendedName>
</protein>
<dbReference type="OrthoDB" id="310895at2759"/>
<evidence type="ECO:0000256" key="3">
    <source>
        <dbReference type="ARBA" id="ARBA00023002"/>
    </source>
</evidence>
<gene>
    <name evidence="7" type="ORF">TTRE_0000597801</name>
</gene>